<dbReference type="SUPFAM" id="SSF52540">
    <property type="entry name" value="P-loop containing nucleoside triphosphate hydrolases"/>
    <property type="match status" value="1"/>
</dbReference>
<keyword evidence="2" id="KW-0442">Lipid degradation</keyword>
<protein>
    <submittedName>
        <fullName evidence="4">AAA-like domain-containing protein</fullName>
    </submittedName>
</protein>
<evidence type="ECO:0000313" key="5">
    <source>
        <dbReference type="Proteomes" id="UP000667802"/>
    </source>
</evidence>
<reference evidence="5" key="1">
    <citation type="journal article" date="2021" name="Science">
        <title>Hunting the eagle killer: A cyanobacterial neurotoxin causes vacuolar myelinopathy.</title>
        <authorList>
            <person name="Breinlinger S."/>
            <person name="Phillips T.J."/>
            <person name="Haram B.N."/>
            <person name="Mares J."/>
            <person name="Martinez Yerena J.A."/>
            <person name="Hrouzek P."/>
            <person name="Sobotka R."/>
            <person name="Henderson W.M."/>
            <person name="Schmieder P."/>
            <person name="Williams S.M."/>
            <person name="Lauderdale J.D."/>
            <person name="Wilde H.D."/>
            <person name="Gerrin W."/>
            <person name="Kust A."/>
            <person name="Washington J.W."/>
            <person name="Wagner C."/>
            <person name="Geier B."/>
            <person name="Liebeke M."/>
            <person name="Enke H."/>
            <person name="Niedermeyer T.H.J."/>
            <person name="Wilde S.B."/>
        </authorList>
    </citation>
    <scope>NUCLEOTIDE SEQUENCE [LARGE SCALE GENOMIC DNA]</scope>
    <source>
        <strain evidence="5">Thurmond2011</strain>
    </source>
</reference>
<dbReference type="Pfam" id="PF01734">
    <property type="entry name" value="Patatin"/>
    <property type="match status" value="1"/>
</dbReference>
<evidence type="ECO:0000259" key="3">
    <source>
        <dbReference type="PROSITE" id="PS51635"/>
    </source>
</evidence>
<feature type="domain" description="PNPLA" evidence="3">
    <location>
        <begin position="24"/>
        <end position="208"/>
    </location>
</feature>
<dbReference type="PANTHER" id="PTHR46394:SF1">
    <property type="entry name" value="PNPLA DOMAIN-CONTAINING PROTEIN"/>
    <property type="match status" value="1"/>
</dbReference>
<accession>A0AAP5IF48</accession>
<keyword evidence="1 2" id="KW-0443">Lipid metabolism</keyword>
<proteinExistence type="predicted"/>
<dbReference type="Proteomes" id="UP000667802">
    <property type="component" value="Unassembled WGS sequence"/>
</dbReference>
<dbReference type="Gene3D" id="3.40.50.300">
    <property type="entry name" value="P-loop containing nucleotide triphosphate hydrolases"/>
    <property type="match status" value="1"/>
</dbReference>
<organism evidence="4 5">
    <name type="scientific">Aetokthonos hydrillicola Thurmond2011</name>
    <dbReference type="NCBI Taxonomy" id="2712845"/>
    <lineage>
        <taxon>Bacteria</taxon>
        <taxon>Bacillati</taxon>
        <taxon>Cyanobacteriota</taxon>
        <taxon>Cyanophyceae</taxon>
        <taxon>Nostocales</taxon>
        <taxon>Hapalosiphonaceae</taxon>
        <taxon>Aetokthonos</taxon>
    </lineage>
</organism>
<dbReference type="PANTHER" id="PTHR46394">
    <property type="entry name" value="ANNEXIN"/>
    <property type="match status" value="1"/>
</dbReference>
<sequence>MISDEEYSKISSVTGKTQKMPAYIAFQGGGALGMAHLGAWQEVSQKFSIAGAAGTSAGSIVAAFCAAGYTPWHTIDIFHQLNWSKLVNRQWFWKLVLKRDAFCDGKRFHKWLRGNLGTYVLGQPQDIIFADLYDSKNIYLAIVACDLNSQSGCPIVFDKDKEPGTTVSFAVRASISIPGLFRPMSRLDRGQELVDGGLLLNFPVELLHSRAQQENCVLIGVRFKQQTKYLESPKVGSIARAAIDLMMRRGSLPPTYIAQDPNYIDIEIDVSNFDFLKFALALDQKKELVRRGAEAAKLALAHYMARREQQVSRSKPISLTIYPIHRQELEEKSHLASTFYVERVPDENRCYKEILQPGALIRIKAPLQMGKTSLMSRILEQAVKHGYRKVVLNLRDATTTDFSDLDHFLQWFCTSAAVMLDLIQPVDEHWSRSVGNSKIKCRTYFEKYLLSGEPPLALALDEVDRLFAYQEIAGEFLGMLRTWHEDSKTRDLWKQLRLLVLHTEVYTQLDINQSPFNAGTEIKLTDLSHEQIQDLSRQYGLVWHSEQIDQLMHMVGGHPYLVSRALEQVAQKNTTFEQLLQISSTMLGIYRNHLEQQWKNLHQNTHVVVGFKKVVLADKPVAYNSGLSPNIAVKLDDLGLVKLQSNTVMPRYELYRLYFRDRLT</sequence>
<dbReference type="RefSeq" id="WP_208344713.1">
    <property type="nucleotide sequence ID" value="NZ_CAWQFN010000530.1"/>
</dbReference>
<dbReference type="Gene3D" id="3.40.1090.10">
    <property type="entry name" value="Cytosolic phospholipase A2 catalytic domain"/>
    <property type="match status" value="2"/>
</dbReference>
<dbReference type="Pfam" id="PF14516">
    <property type="entry name" value="AAA_35"/>
    <property type="match status" value="1"/>
</dbReference>
<dbReference type="GO" id="GO:0016042">
    <property type="term" value="P:lipid catabolic process"/>
    <property type="evidence" value="ECO:0007669"/>
    <property type="project" value="UniProtKB-UniRule"/>
</dbReference>
<keyword evidence="5" id="KW-1185">Reference proteome</keyword>
<dbReference type="InterPro" id="IPR027417">
    <property type="entry name" value="P-loop_NTPase"/>
</dbReference>
<dbReference type="PROSITE" id="PS51635">
    <property type="entry name" value="PNPLA"/>
    <property type="match status" value="1"/>
</dbReference>
<dbReference type="InterPro" id="IPR052580">
    <property type="entry name" value="Lipid_Hydrolase"/>
</dbReference>
<dbReference type="AlphaFoldDB" id="A0AAP5IF48"/>
<evidence type="ECO:0000256" key="2">
    <source>
        <dbReference type="PROSITE-ProRule" id="PRU01161"/>
    </source>
</evidence>
<comment type="caution">
    <text evidence="4">The sequence shown here is derived from an EMBL/GenBank/DDBJ whole genome shotgun (WGS) entry which is preliminary data.</text>
</comment>
<dbReference type="GO" id="GO:0016787">
    <property type="term" value="F:hydrolase activity"/>
    <property type="evidence" value="ECO:0007669"/>
    <property type="project" value="UniProtKB-UniRule"/>
</dbReference>
<name>A0AAP5IF48_9CYAN</name>
<feature type="short sequence motif" description="GXGXXG" evidence="2">
    <location>
        <begin position="28"/>
        <end position="33"/>
    </location>
</feature>
<feature type="active site" description="Proton acceptor" evidence="2">
    <location>
        <position position="195"/>
    </location>
</feature>
<feature type="short sequence motif" description="DGA/G" evidence="2">
    <location>
        <begin position="195"/>
        <end position="197"/>
    </location>
</feature>
<dbReference type="EMBL" id="JAALHA020000021">
    <property type="protein sequence ID" value="MDR9898977.1"/>
    <property type="molecule type" value="Genomic_DNA"/>
</dbReference>
<feature type="short sequence motif" description="GXSXG" evidence="2">
    <location>
        <begin position="54"/>
        <end position="58"/>
    </location>
</feature>
<gene>
    <name evidence="4" type="ORF">G7B40_031120</name>
</gene>
<evidence type="ECO:0000256" key="1">
    <source>
        <dbReference type="ARBA" id="ARBA00023098"/>
    </source>
</evidence>
<dbReference type="SUPFAM" id="SSF52151">
    <property type="entry name" value="FabD/lysophospholipase-like"/>
    <property type="match status" value="1"/>
</dbReference>
<evidence type="ECO:0000313" key="4">
    <source>
        <dbReference type="EMBL" id="MDR9898977.1"/>
    </source>
</evidence>
<keyword evidence="2" id="KW-0378">Hydrolase</keyword>
<feature type="active site" description="Nucleophile" evidence="2">
    <location>
        <position position="56"/>
    </location>
</feature>
<dbReference type="InterPro" id="IPR002641">
    <property type="entry name" value="PNPLA_dom"/>
</dbReference>
<dbReference type="InterPro" id="IPR016035">
    <property type="entry name" value="Acyl_Trfase/lysoPLipase"/>
</dbReference>